<organism evidence="5 6">
    <name type="scientific">Bipolaricaulis sibiricus</name>
    <dbReference type="NCBI Taxonomy" id="2501609"/>
    <lineage>
        <taxon>Bacteria</taxon>
        <taxon>Candidatus Bipolaricaulota</taxon>
        <taxon>Candidatus Bipolaricaulia</taxon>
        <taxon>Candidatus Bipolaricaulales</taxon>
        <taxon>Candidatus Bipolaricaulaceae</taxon>
        <taxon>Candidatus Bipolaricaulis</taxon>
    </lineage>
</organism>
<dbReference type="InterPro" id="IPR006674">
    <property type="entry name" value="HD_domain"/>
</dbReference>
<evidence type="ECO:0000256" key="3">
    <source>
        <dbReference type="ARBA" id="ARBA00022842"/>
    </source>
</evidence>
<dbReference type="KEGG" id="bih:BIP78_0102"/>
<accession>A0A410FSH0</accession>
<proteinExistence type="predicted"/>
<keyword evidence="3" id="KW-0460">Magnesium</keyword>
<dbReference type="GO" id="GO:0016787">
    <property type="term" value="F:hydrolase activity"/>
    <property type="evidence" value="ECO:0007669"/>
    <property type="project" value="UniProtKB-KW"/>
</dbReference>
<dbReference type="SUPFAM" id="SSF56784">
    <property type="entry name" value="HAD-like"/>
    <property type="match status" value="1"/>
</dbReference>
<evidence type="ECO:0000313" key="6">
    <source>
        <dbReference type="Proteomes" id="UP000287233"/>
    </source>
</evidence>
<gene>
    <name evidence="5" type="ORF">BIP78_0102</name>
</gene>
<protein>
    <recommendedName>
        <fullName evidence="4">HD/PDEase domain-containing protein</fullName>
    </recommendedName>
</protein>
<sequence>MRVSSDRVRAVLFDWGGTLMREIPGFDGPMADWPRVEAVSGAGEALRALHGRYVIAVATNAALSDERLVRAALARAGLAAYVSVVVTARDLGLSKPDPLFFRRVLERVGCSAAEAVMVGDGYSADIIGAKSAGLRAVWLNSSTKGCPLVHPVHDAEIQMLGELPPILGRPLLPDVTMCLQILHEHAVPENIVRHSAAVAAVAHWLALRLRESGVEVDPLVVHRGGLLHDLDKLSSEKPTDHGVQAGRILRKLGWPGLAAIAERHVLGAHPETWEERLVHYGDKIVEEDQVVGLVERVTALSCRYVSSGSQIAQALPQLLALEEEIAKRLGAARQPLLASLRSLDVRLPAFVGSPPSA</sequence>
<dbReference type="NCBIfam" id="TIGR00277">
    <property type="entry name" value="HDIG"/>
    <property type="match status" value="1"/>
</dbReference>
<keyword evidence="2" id="KW-0378">Hydrolase</keyword>
<dbReference type="InterPro" id="IPR003607">
    <property type="entry name" value="HD/PDEase_dom"/>
</dbReference>
<dbReference type="GO" id="GO:0044281">
    <property type="term" value="P:small molecule metabolic process"/>
    <property type="evidence" value="ECO:0007669"/>
    <property type="project" value="UniProtKB-ARBA"/>
</dbReference>
<dbReference type="InterPro" id="IPR036412">
    <property type="entry name" value="HAD-like_sf"/>
</dbReference>
<dbReference type="SUPFAM" id="SSF109604">
    <property type="entry name" value="HD-domain/PDEase-like"/>
    <property type="match status" value="1"/>
</dbReference>
<dbReference type="Proteomes" id="UP000287233">
    <property type="component" value="Chromosome"/>
</dbReference>
<dbReference type="Pfam" id="PF00702">
    <property type="entry name" value="Hydrolase"/>
    <property type="match status" value="1"/>
</dbReference>
<dbReference type="InterPro" id="IPR006439">
    <property type="entry name" value="HAD-SF_hydro_IA"/>
</dbReference>
<dbReference type="Gene3D" id="3.40.50.1000">
    <property type="entry name" value="HAD superfamily/HAD-like"/>
    <property type="match status" value="1"/>
</dbReference>
<name>A0A410FSH0_BIPS1</name>
<dbReference type="InterPro" id="IPR051400">
    <property type="entry name" value="HAD-like_hydrolase"/>
</dbReference>
<dbReference type="PANTHER" id="PTHR46470">
    <property type="entry name" value="N-ACYLNEURAMINATE-9-PHOSPHATASE"/>
    <property type="match status" value="1"/>
</dbReference>
<dbReference type="InterPro" id="IPR006675">
    <property type="entry name" value="HDIG_dom"/>
</dbReference>
<dbReference type="Gene3D" id="1.10.3210.10">
    <property type="entry name" value="Hypothetical protein af1432"/>
    <property type="match status" value="1"/>
</dbReference>
<dbReference type="InterPro" id="IPR023214">
    <property type="entry name" value="HAD_sf"/>
</dbReference>
<dbReference type="NCBIfam" id="TIGR01549">
    <property type="entry name" value="HAD-SF-IA-v1"/>
    <property type="match status" value="1"/>
</dbReference>
<dbReference type="SMART" id="SM00471">
    <property type="entry name" value="HDc"/>
    <property type="match status" value="1"/>
</dbReference>
<evidence type="ECO:0000313" key="5">
    <source>
        <dbReference type="EMBL" id="QAA75870.1"/>
    </source>
</evidence>
<reference evidence="6" key="1">
    <citation type="submission" date="2018-12" db="EMBL/GenBank/DDBJ databases">
        <title>Complete genome sequence of an uncultured bacterium of the candidate phylum Bipolaricaulota.</title>
        <authorList>
            <person name="Kadnikov V.V."/>
            <person name="Mardanov A.V."/>
            <person name="Beletsky A.V."/>
            <person name="Frank Y.A."/>
            <person name="Karnachuk O.V."/>
            <person name="Ravin N.V."/>
        </authorList>
    </citation>
    <scope>NUCLEOTIDE SEQUENCE [LARGE SCALE GENOMIC DNA]</scope>
</reference>
<comment type="cofactor">
    <cofactor evidence="1">
        <name>Mg(2+)</name>
        <dbReference type="ChEBI" id="CHEBI:18420"/>
    </cofactor>
</comment>
<dbReference type="Pfam" id="PF01966">
    <property type="entry name" value="HD"/>
    <property type="match status" value="1"/>
</dbReference>
<dbReference type="EMBL" id="CP034928">
    <property type="protein sequence ID" value="QAA75870.1"/>
    <property type="molecule type" value="Genomic_DNA"/>
</dbReference>
<evidence type="ECO:0000256" key="2">
    <source>
        <dbReference type="ARBA" id="ARBA00022801"/>
    </source>
</evidence>
<evidence type="ECO:0000259" key="4">
    <source>
        <dbReference type="SMART" id="SM00471"/>
    </source>
</evidence>
<feature type="domain" description="HD/PDEase" evidence="4">
    <location>
        <begin position="187"/>
        <end position="309"/>
    </location>
</feature>
<dbReference type="AlphaFoldDB" id="A0A410FSH0"/>
<evidence type="ECO:0000256" key="1">
    <source>
        <dbReference type="ARBA" id="ARBA00001946"/>
    </source>
</evidence>